<sequence length="61" mass="6592">MFVEYHRLNLYHGRTSTSPCAPPRLAEEPPRSRRAVAAVAIAAATAAMGERFNLCPLTPPG</sequence>
<organism evidence="1 2">
    <name type="scientific">Vespula squamosa</name>
    <name type="common">Southern yellow jacket</name>
    <name type="synonym">Wasp</name>
    <dbReference type="NCBI Taxonomy" id="30214"/>
    <lineage>
        <taxon>Eukaryota</taxon>
        <taxon>Metazoa</taxon>
        <taxon>Ecdysozoa</taxon>
        <taxon>Arthropoda</taxon>
        <taxon>Hexapoda</taxon>
        <taxon>Insecta</taxon>
        <taxon>Pterygota</taxon>
        <taxon>Neoptera</taxon>
        <taxon>Endopterygota</taxon>
        <taxon>Hymenoptera</taxon>
        <taxon>Apocrita</taxon>
        <taxon>Aculeata</taxon>
        <taxon>Vespoidea</taxon>
        <taxon>Vespidae</taxon>
        <taxon>Vespinae</taxon>
        <taxon>Vespula</taxon>
    </lineage>
</organism>
<name>A0ABD1ZX48_VESSQ</name>
<keyword evidence="2" id="KW-1185">Reference proteome</keyword>
<dbReference type="EMBL" id="JAUDFV010000164">
    <property type="protein sequence ID" value="KAL2712934.1"/>
    <property type="molecule type" value="Genomic_DNA"/>
</dbReference>
<dbReference type="Proteomes" id="UP001607302">
    <property type="component" value="Unassembled WGS sequence"/>
</dbReference>
<dbReference type="AlphaFoldDB" id="A0ABD1ZX48"/>
<evidence type="ECO:0000313" key="2">
    <source>
        <dbReference type="Proteomes" id="UP001607302"/>
    </source>
</evidence>
<accession>A0ABD1ZX48</accession>
<comment type="caution">
    <text evidence="1">The sequence shown here is derived from an EMBL/GenBank/DDBJ whole genome shotgun (WGS) entry which is preliminary data.</text>
</comment>
<proteinExistence type="predicted"/>
<protein>
    <submittedName>
        <fullName evidence="1">Uncharacterized protein</fullName>
    </submittedName>
</protein>
<reference evidence="1 2" key="1">
    <citation type="journal article" date="2024" name="Ann. Entomol. Soc. Am.">
        <title>Genomic analyses of the southern and eastern yellowjacket wasps (Hymenoptera: Vespidae) reveal evolutionary signatures of social life.</title>
        <authorList>
            <person name="Catto M.A."/>
            <person name="Caine P.B."/>
            <person name="Orr S.E."/>
            <person name="Hunt B.G."/>
            <person name="Goodisman M.A.D."/>
        </authorList>
    </citation>
    <scope>NUCLEOTIDE SEQUENCE [LARGE SCALE GENOMIC DNA]</scope>
    <source>
        <strain evidence="1">233</strain>
        <tissue evidence="1">Head and thorax</tissue>
    </source>
</reference>
<evidence type="ECO:0000313" key="1">
    <source>
        <dbReference type="EMBL" id="KAL2712934.1"/>
    </source>
</evidence>
<gene>
    <name evidence="1" type="ORF">V1478_017525</name>
</gene>